<evidence type="ECO:0000313" key="2">
    <source>
        <dbReference type="EnsemblPlants" id="PGSC0003DMT400022522"/>
    </source>
</evidence>
<dbReference type="Gramene" id="PGSC0003DMT400022522">
    <property type="protein sequence ID" value="PGSC0003DMT400022522"/>
    <property type="gene ID" value="PGSC0003DMG400008729"/>
</dbReference>
<dbReference type="eggNOG" id="ENOG502SB9T">
    <property type="taxonomic scope" value="Eukaryota"/>
</dbReference>
<reference evidence="3" key="1">
    <citation type="journal article" date="2011" name="Nature">
        <title>Genome sequence and analysis of the tuber crop potato.</title>
        <authorList>
            <consortium name="The Potato Genome Sequencing Consortium"/>
        </authorList>
    </citation>
    <scope>NUCLEOTIDE SEQUENCE [LARGE SCALE GENOMIC DNA]</scope>
    <source>
        <strain evidence="3">cv. DM1-3 516 R44</strain>
    </source>
</reference>
<keyword evidence="1" id="KW-0812">Transmembrane</keyword>
<protein>
    <submittedName>
        <fullName evidence="2">Uncharacterized protein</fullName>
    </submittedName>
</protein>
<dbReference type="Proteomes" id="UP000011115">
    <property type="component" value="Unassembled WGS sequence"/>
</dbReference>
<evidence type="ECO:0000256" key="1">
    <source>
        <dbReference type="SAM" id="Phobius"/>
    </source>
</evidence>
<dbReference type="OMA" id="MIEAITM"/>
<accession>M1AGV2</accession>
<dbReference type="AlphaFoldDB" id="M1AGV2"/>
<evidence type="ECO:0000313" key="3">
    <source>
        <dbReference type="Proteomes" id="UP000011115"/>
    </source>
</evidence>
<name>M1AGV2_SOLTU</name>
<dbReference type="PaxDb" id="4113-PGSC0003DMT400022522"/>
<feature type="transmembrane region" description="Helical" evidence="1">
    <location>
        <begin position="12"/>
        <end position="36"/>
    </location>
</feature>
<keyword evidence="3" id="KW-1185">Reference proteome</keyword>
<keyword evidence="1" id="KW-0472">Membrane</keyword>
<organism evidence="2 3">
    <name type="scientific">Solanum tuberosum</name>
    <name type="common">Potato</name>
    <dbReference type="NCBI Taxonomy" id="4113"/>
    <lineage>
        <taxon>Eukaryota</taxon>
        <taxon>Viridiplantae</taxon>
        <taxon>Streptophyta</taxon>
        <taxon>Embryophyta</taxon>
        <taxon>Tracheophyta</taxon>
        <taxon>Spermatophyta</taxon>
        <taxon>Magnoliopsida</taxon>
        <taxon>eudicotyledons</taxon>
        <taxon>Gunneridae</taxon>
        <taxon>Pentapetalae</taxon>
        <taxon>asterids</taxon>
        <taxon>lamiids</taxon>
        <taxon>Solanales</taxon>
        <taxon>Solanaceae</taxon>
        <taxon>Solanoideae</taxon>
        <taxon>Solaneae</taxon>
        <taxon>Solanum</taxon>
    </lineage>
</organism>
<sequence length="149" mass="16429">MVLLFLNTVFSTLGTFFCCIIHLFLCTSACAFVLMIQALKIPGEVIQTGLHALGDAIKGCLKCLLNLLLQVLSDAASSLFDLLRKKLAEGLSAMFITTEEVIANLRILSAELSKDLVQVFEGLQQMFCKIVEDLLKHYVDAVKYVLQNA</sequence>
<reference evidence="2" key="2">
    <citation type="submission" date="2015-06" db="UniProtKB">
        <authorList>
            <consortium name="EnsemblPlants"/>
        </authorList>
    </citation>
    <scope>IDENTIFICATION</scope>
    <source>
        <strain evidence="2">DM1-3 516 R44</strain>
    </source>
</reference>
<dbReference type="EnsemblPlants" id="PGSC0003DMT400022522">
    <property type="protein sequence ID" value="PGSC0003DMT400022522"/>
    <property type="gene ID" value="PGSC0003DMG400008729"/>
</dbReference>
<dbReference type="InParanoid" id="M1AGV2"/>
<keyword evidence="1" id="KW-1133">Transmembrane helix</keyword>
<proteinExistence type="predicted"/>
<dbReference type="HOGENOM" id="CLU_1753001_0_0_1"/>